<dbReference type="AlphaFoldDB" id="B8CFM0"/>
<dbReference type="Proteomes" id="UP000001449">
    <property type="component" value="Chromosome 22"/>
</dbReference>
<dbReference type="RefSeq" id="XP_002294872.1">
    <property type="nucleotide sequence ID" value="XM_002294836.1"/>
</dbReference>
<protein>
    <submittedName>
        <fullName evidence="2">Uncharacterized protein</fullName>
    </submittedName>
</protein>
<evidence type="ECO:0000256" key="1">
    <source>
        <dbReference type="SAM" id="MobiDB-lite"/>
    </source>
</evidence>
<dbReference type="EMBL" id="CM000653">
    <property type="protein sequence ID" value="EED87652.1"/>
    <property type="molecule type" value="Genomic_DNA"/>
</dbReference>
<organism evidence="2 3">
    <name type="scientific">Thalassiosira pseudonana</name>
    <name type="common">Marine diatom</name>
    <name type="synonym">Cyclotella nana</name>
    <dbReference type="NCBI Taxonomy" id="35128"/>
    <lineage>
        <taxon>Eukaryota</taxon>
        <taxon>Sar</taxon>
        <taxon>Stramenopiles</taxon>
        <taxon>Ochrophyta</taxon>
        <taxon>Bacillariophyta</taxon>
        <taxon>Coscinodiscophyceae</taxon>
        <taxon>Thalassiosirophycidae</taxon>
        <taxon>Thalassiosirales</taxon>
        <taxon>Thalassiosiraceae</taxon>
        <taxon>Thalassiosira</taxon>
    </lineage>
</organism>
<gene>
    <name evidence="2" type="ORF">THAPSDRAFT_25734</name>
</gene>
<dbReference type="PaxDb" id="35128-Thaps25734"/>
<evidence type="ECO:0000313" key="3">
    <source>
        <dbReference type="Proteomes" id="UP000001449"/>
    </source>
</evidence>
<dbReference type="InParanoid" id="B8CFM0"/>
<feature type="compositionally biased region" description="Polar residues" evidence="1">
    <location>
        <begin position="28"/>
        <end position="38"/>
    </location>
</feature>
<proteinExistence type="predicted"/>
<name>B8CFM0_THAPS</name>
<sequence>MGGRQDPPSSSSNGRPISRAADPDGVELTTSSFRQNSQIRREHEVFPLLSSSSDPSHQQQATQPFNERLTSSVDSLFDSLAKCVSSHPSQLQNIIPSHPSRLLTRRHLALIVVICGCSYFLLDSLDLRLAFNDNRIRWPQLSTALDRAQRRLEEQLLIDYGNYSYIMQNATILMQSFHSNSLHRLKRRMKLKILQAGMLKGKIPKGVPGAGFTWVTGGDGRAAGYGNLFTQAYTNVIEDTARDAFNMLGIHFIAKNFAMDGAPSGPELSLCIESIFGVDIDVLSWDYYETDKDHHDLYRLWGNRAGIHPTMPVIFLQRNEETRAKINTEFESVGLGAVGFNADPLRSLLPDTDERTAEDLSESLRYYKCSGEVETSGICETNKYSTGGAPCDLSEHQAKARSGWKDHRLIGRAIGSFLVRMLRESLDELRDLPLTAETVHNLTSYQVKDHLAYRSSSLHDTHKGSKLGRNTDFLGGHGMYSPFWKANAFCRSALLPNQARYDGISTLGNKGIRHDGGFYTGYDVGNSITHLPKPNPNQPTDIQLAFLPESRRNCSSIVHIDYKDFFVVRREDEVVKVVIPNEAERKQFHRVRADNRGAHAIVLCDSQCEAGKCEDDIVSIAEIAAKDKLSIKVDGADIVSVKSLSLEPSICHLLIGDHDSFLWVNKRGQFELDIQLHTEGTLRLSSIIVI</sequence>
<dbReference type="GeneID" id="7442844"/>
<feature type="region of interest" description="Disordered" evidence="1">
    <location>
        <begin position="1"/>
        <end position="39"/>
    </location>
</feature>
<accession>B8CFM0</accession>
<reference evidence="2 3" key="2">
    <citation type="journal article" date="2008" name="Nature">
        <title>The Phaeodactylum genome reveals the evolutionary history of diatom genomes.</title>
        <authorList>
            <person name="Bowler C."/>
            <person name="Allen A.E."/>
            <person name="Badger J.H."/>
            <person name="Grimwood J."/>
            <person name="Jabbari K."/>
            <person name="Kuo A."/>
            <person name="Maheswari U."/>
            <person name="Martens C."/>
            <person name="Maumus F."/>
            <person name="Otillar R.P."/>
            <person name="Rayko E."/>
            <person name="Salamov A."/>
            <person name="Vandepoele K."/>
            <person name="Beszteri B."/>
            <person name="Gruber A."/>
            <person name="Heijde M."/>
            <person name="Katinka M."/>
            <person name="Mock T."/>
            <person name="Valentin K."/>
            <person name="Verret F."/>
            <person name="Berges J.A."/>
            <person name="Brownlee C."/>
            <person name="Cadoret J.P."/>
            <person name="Chiovitti A."/>
            <person name="Choi C.J."/>
            <person name="Coesel S."/>
            <person name="De Martino A."/>
            <person name="Detter J.C."/>
            <person name="Durkin C."/>
            <person name="Falciatore A."/>
            <person name="Fournet J."/>
            <person name="Haruta M."/>
            <person name="Huysman M.J."/>
            <person name="Jenkins B.D."/>
            <person name="Jiroutova K."/>
            <person name="Jorgensen R.E."/>
            <person name="Joubert Y."/>
            <person name="Kaplan A."/>
            <person name="Kroger N."/>
            <person name="Kroth P.G."/>
            <person name="La Roche J."/>
            <person name="Lindquist E."/>
            <person name="Lommer M."/>
            <person name="Martin-Jezequel V."/>
            <person name="Lopez P.J."/>
            <person name="Lucas S."/>
            <person name="Mangogna M."/>
            <person name="McGinnis K."/>
            <person name="Medlin L.K."/>
            <person name="Montsant A."/>
            <person name="Oudot-Le Secq M.P."/>
            <person name="Napoli C."/>
            <person name="Obornik M."/>
            <person name="Parker M.S."/>
            <person name="Petit J.L."/>
            <person name="Porcel B.M."/>
            <person name="Poulsen N."/>
            <person name="Robison M."/>
            <person name="Rychlewski L."/>
            <person name="Rynearson T.A."/>
            <person name="Schmutz J."/>
            <person name="Shapiro H."/>
            <person name="Siaut M."/>
            <person name="Stanley M."/>
            <person name="Sussman M.R."/>
            <person name="Taylor A.R."/>
            <person name="Vardi A."/>
            <person name="von Dassow P."/>
            <person name="Vyverman W."/>
            <person name="Willis A."/>
            <person name="Wyrwicz L.S."/>
            <person name="Rokhsar D.S."/>
            <person name="Weissenbach J."/>
            <person name="Armbrust E.V."/>
            <person name="Green B.R."/>
            <person name="Van de Peer Y."/>
            <person name="Grigoriev I.V."/>
        </authorList>
    </citation>
    <scope>NUCLEOTIDE SEQUENCE [LARGE SCALE GENOMIC DNA]</scope>
    <source>
        <strain evidence="2 3">CCMP1335</strain>
    </source>
</reference>
<dbReference type="HOGENOM" id="CLU_399314_0_0_1"/>
<dbReference type="KEGG" id="tps:THAPSDRAFT_25734"/>
<dbReference type="OMA" id="IRREHEV"/>
<keyword evidence="3" id="KW-1185">Reference proteome</keyword>
<dbReference type="eggNOG" id="ENOG502SR37">
    <property type="taxonomic scope" value="Eukaryota"/>
</dbReference>
<reference evidence="2 3" key="1">
    <citation type="journal article" date="2004" name="Science">
        <title>The genome of the diatom Thalassiosira pseudonana: ecology, evolution, and metabolism.</title>
        <authorList>
            <person name="Armbrust E.V."/>
            <person name="Berges J.A."/>
            <person name="Bowler C."/>
            <person name="Green B.R."/>
            <person name="Martinez D."/>
            <person name="Putnam N.H."/>
            <person name="Zhou S."/>
            <person name="Allen A.E."/>
            <person name="Apt K.E."/>
            <person name="Bechner M."/>
            <person name="Brzezinski M.A."/>
            <person name="Chaal B.K."/>
            <person name="Chiovitti A."/>
            <person name="Davis A.K."/>
            <person name="Demarest M.S."/>
            <person name="Detter J.C."/>
            <person name="Glavina T."/>
            <person name="Goodstein D."/>
            <person name="Hadi M.Z."/>
            <person name="Hellsten U."/>
            <person name="Hildebrand M."/>
            <person name="Jenkins B.D."/>
            <person name="Jurka J."/>
            <person name="Kapitonov V.V."/>
            <person name="Kroger N."/>
            <person name="Lau W.W."/>
            <person name="Lane T.W."/>
            <person name="Larimer F.W."/>
            <person name="Lippmeier J.C."/>
            <person name="Lucas S."/>
            <person name="Medina M."/>
            <person name="Montsant A."/>
            <person name="Obornik M."/>
            <person name="Parker M.S."/>
            <person name="Palenik B."/>
            <person name="Pazour G.J."/>
            <person name="Richardson P.M."/>
            <person name="Rynearson T.A."/>
            <person name="Saito M.A."/>
            <person name="Schwartz D.C."/>
            <person name="Thamatrakoln K."/>
            <person name="Valentin K."/>
            <person name="Vardi A."/>
            <person name="Wilkerson F.P."/>
            <person name="Rokhsar D.S."/>
        </authorList>
    </citation>
    <scope>NUCLEOTIDE SEQUENCE [LARGE SCALE GENOMIC DNA]</scope>
    <source>
        <strain evidence="2 3">CCMP1335</strain>
    </source>
</reference>
<evidence type="ECO:0000313" key="2">
    <source>
        <dbReference type="EMBL" id="EED87652.1"/>
    </source>
</evidence>